<evidence type="ECO:0000313" key="3">
    <source>
        <dbReference type="Proteomes" id="UP000604046"/>
    </source>
</evidence>
<feature type="compositionally biased region" description="Basic and acidic residues" evidence="1">
    <location>
        <begin position="85"/>
        <end position="123"/>
    </location>
</feature>
<sequence>MEQAERSGAPPLREQADGEATQQGVPTEGEQLVEVAILHMKRAVEWTAATCTPQHIETVVGMLHESDPHQVVQWFQSTLNTLYPSEDHSNHTQRGQEDHQDGHQGDYKEDNDKNTKIKEERADWGSTSDTDNDKDVKGVKDVKDIEDYNAEGPCATPSVLEQHHLLDSTTQQDDPGAGQGER</sequence>
<dbReference type="EMBL" id="CAJNDS010002757">
    <property type="protein sequence ID" value="CAE7586680.1"/>
    <property type="molecule type" value="Genomic_DNA"/>
</dbReference>
<reference evidence="2" key="1">
    <citation type="submission" date="2021-02" db="EMBL/GenBank/DDBJ databases">
        <authorList>
            <person name="Dougan E. K."/>
            <person name="Rhodes N."/>
            <person name="Thang M."/>
            <person name="Chan C."/>
        </authorList>
    </citation>
    <scope>NUCLEOTIDE SEQUENCE</scope>
</reference>
<dbReference type="AlphaFoldDB" id="A0A812UM89"/>
<feature type="region of interest" description="Disordered" evidence="1">
    <location>
        <begin position="83"/>
        <end position="182"/>
    </location>
</feature>
<protein>
    <submittedName>
        <fullName evidence="2">Uncharacterized protein</fullName>
    </submittedName>
</protein>
<comment type="caution">
    <text evidence="2">The sequence shown here is derived from an EMBL/GenBank/DDBJ whole genome shotgun (WGS) entry which is preliminary data.</text>
</comment>
<feature type="compositionally biased region" description="Basic and acidic residues" evidence="1">
    <location>
        <begin position="131"/>
        <end position="146"/>
    </location>
</feature>
<gene>
    <name evidence="2" type="ORF">SNAT2548_LOCUS33443</name>
</gene>
<keyword evidence="3" id="KW-1185">Reference proteome</keyword>
<name>A0A812UM89_9DINO</name>
<dbReference type="Proteomes" id="UP000604046">
    <property type="component" value="Unassembled WGS sequence"/>
</dbReference>
<evidence type="ECO:0000313" key="2">
    <source>
        <dbReference type="EMBL" id="CAE7586680.1"/>
    </source>
</evidence>
<feature type="region of interest" description="Disordered" evidence="1">
    <location>
        <begin position="1"/>
        <end position="26"/>
    </location>
</feature>
<proteinExistence type="predicted"/>
<accession>A0A812UM89</accession>
<organism evidence="2 3">
    <name type="scientific">Symbiodinium natans</name>
    <dbReference type="NCBI Taxonomy" id="878477"/>
    <lineage>
        <taxon>Eukaryota</taxon>
        <taxon>Sar</taxon>
        <taxon>Alveolata</taxon>
        <taxon>Dinophyceae</taxon>
        <taxon>Suessiales</taxon>
        <taxon>Symbiodiniaceae</taxon>
        <taxon>Symbiodinium</taxon>
    </lineage>
</organism>
<evidence type="ECO:0000256" key="1">
    <source>
        <dbReference type="SAM" id="MobiDB-lite"/>
    </source>
</evidence>